<evidence type="ECO:0000313" key="3">
    <source>
        <dbReference type="Proteomes" id="UP000178526"/>
    </source>
</evidence>
<reference evidence="2 3" key="1">
    <citation type="journal article" date="2016" name="Nat. Commun.">
        <title>Thousands of microbial genomes shed light on interconnected biogeochemical processes in an aquifer system.</title>
        <authorList>
            <person name="Anantharaman K."/>
            <person name="Brown C.T."/>
            <person name="Hug L.A."/>
            <person name="Sharon I."/>
            <person name="Castelle C.J."/>
            <person name="Probst A.J."/>
            <person name="Thomas B.C."/>
            <person name="Singh A."/>
            <person name="Wilkins M.J."/>
            <person name="Karaoz U."/>
            <person name="Brodie E.L."/>
            <person name="Williams K.H."/>
            <person name="Hubbard S.S."/>
            <person name="Banfield J.F."/>
        </authorList>
    </citation>
    <scope>NUCLEOTIDE SEQUENCE [LARGE SCALE GENOMIC DNA]</scope>
</reference>
<dbReference type="InterPro" id="IPR010982">
    <property type="entry name" value="Lambda_DNA-bd_dom_sf"/>
</dbReference>
<dbReference type="EMBL" id="MGDB01000104">
    <property type="protein sequence ID" value="OGL40246.1"/>
    <property type="molecule type" value="Genomic_DNA"/>
</dbReference>
<feature type="domain" description="HTH cro/C1-type" evidence="1">
    <location>
        <begin position="5"/>
        <end position="59"/>
    </location>
</feature>
<protein>
    <recommendedName>
        <fullName evidence="1">HTH cro/C1-type domain-containing protein</fullName>
    </recommendedName>
</protein>
<dbReference type="AlphaFoldDB" id="A0A1F7RFB2"/>
<evidence type="ECO:0000259" key="1">
    <source>
        <dbReference type="PROSITE" id="PS50943"/>
    </source>
</evidence>
<dbReference type="Gene3D" id="1.10.260.40">
    <property type="entry name" value="lambda repressor-like DNA-binding domains"/>
    <property type="match status" value="1"/>
</dbReference>
<gene>
    <name evidence="2" type="ORF">A2042_09635</name>
</gene>
<comment type="caution">
    <text evidence="2">The sequence shown here is derived from an EMBL/GenBank/DDBJ whole genome shotgun (WGS) entry which is preliminary data.</text>
</comment>
<name>A0A1F7RFB2_9BACT</name>
<dbReference type="CDD" id="cd00093">
    <property type="entry name" value="HTH_XRE"/>
    <property type="match status" value="1"/>
</dbReference>
<dbReference type="Proteomes" id="UP000178526">
    <property type="component" value="Unassembled WGS sequence"/>
</dbReference>
<dbReference type="SUPFAM" id="SSF47413">
    <property type="entry name" value="lambda repressor-like DNA-binding domains"/>
    <property type="match status" value="1"/>
</dbReference>
<evidence type="ECO:0000313" key="2">
    <source>
        <dbReference type="EMBL" id="OGL40246.1"/>
    </source>
</evidence>
<accession>A0A1F7RFB2</accession>
<dbReference type="SMART" id="SM00530">
    <property type="entry name" value="HTH_XRE"/>
    <property type="match status" value="1"/>
</dbReference>
<dbReference type="PROSITE" id="PS50943">
    <property type="entry name" value="HTH_CROC1"/>
    <property type="match status" value="1"/>
</dbReference>
<dbReference type="InterPro" id="IPR001387">
    <property type="entry name" value="Cro/C1-type_HTH"/>
</dbReference>
<dbReference type="Pfam" id="PF01381">
    <property type="entry name" value="HTH_3"/>
    <property type="match status" value="1"/>
</dbReference>
<dbReference type="GO" id="GO:0003677">
    <property type="term" value="F:DNA binding"/>
    <property type="evidence" value="ECO:0007669"/>
    <property type="project" value="InterPro"/>
</dbReference>
<sequence>MMKNLKLIRIDRGLTQQGLAAKVGTIPAMISNLERGVVIPSPNMVMRLSKALDVDPGLLTACEAMVVFNDKK</sequence>
<proteinExistence type="predicted"/>
<organism evidence="2 3">
    <name type="scientific">Candidatus Schekmanbacteria bacterium GWA2_38_11</name>
    <dbReference type="NCBI Taxonomy" id="1817876"/>
    <lineage>
        <taxon>Bacteria</taxon>
        <taxon>Candidatus Schekmaniibacteriota</taxon>
    </lineage>
</organism>